<evidence type="ECO:0000313" key="2">
    <source>
        <dbReference type="Proteomes" id="UP000219612"/>
    </source>
</evidence>
<evidence type="ECO:0000313" key="1">
    <source>
        <dbReference type="EMBL" id="SNY54761.1"/>
    </source>
</evidence>
<name>A0A285J6N9_9ACTN</name>
<accession>A0A285J6N9</accession>
<gene>
    <name evidence="1" type="ORF">SAMN05421748_115151</name>
</gene>
<dbReference type="EMBL" id="OBDY01000015">
    <property type="protein sequence ID" value="SNY54761.1"/>
    <property type="molecule type" value="Genomic_DNA"/>
</dbReference>
<dbReference type="Proteomes" id="UP000219612">
    <property type="component" value="Unassembled WGS sequence"/>
</dbReference>
<organism evidence="1 2">
    <name type="scientific">Paractinoplanes atraurantiacus</name>
    <dbReference type="NCBI Taxonomy" id="1036182"/>
    <lineage>
        <taxon>Bacteria</taxon>
        <taxon>Bacillati</taxon>
        <taxon>Actinomycetota</taxon>
        <taxon>Actinomycetes</taxon>
        <taxon>Micromonosporales</taxon>
        <taxon>Micromonosporaceae</taxon>
        <taxon>Paractinoplanes</taxon>
    </lineage>
</organism>
<sequence>MIVARQLIVDELRRRGQSKRAEFVEEQLPDEVDSTRHGGLLATLHIDLAELVAAAERRPAD</sequence>
<dbReference type="OrthoDB" id="5196537at2"/>
<keyword evidence="2" id="KW-1185">Reference proteome</keyword>
<dbReference type="AlphaFoldDB" id="A0A285J6N9"/>
<dbReference type="RefSeq" id="WP_097323587.1">
    <property type="nucleotide sequence ID" value="NZ_OBDY01000015.1"/>
</dbReference>
<protein>
    <submittedName>
        <fullName evidence="1">Uncharacterized protein</fullName>
    </submittedName>
</protein>
<reference evidence="1 2" key="1">
    <citation type="submission" date="2017-09" db="EMBL/GenBank/DDBJ databases">
        <authorList>
            <person name="Ehlers B."/>
            <person name="Leendertz F.H."/>
        </authorList>
    </citation>
    <scope>NUCLEOTIDE SEQUENCE [LARGE SCALE GENOMIC DNA]</scope>
    <source>
        <strain evidence="1 2">CGMCC 4.6857</strain>
    </source>
</reference>
<proteinExistence type="predicted"/>